<keyword evidence="3" id="KW-1185">Reference proteome</keyword>
<dbReference type="EMBL" id="CP137080">
    <property type="protein sequence ID" value="WOQ68839.1"/>
    <property type="molecule type" value="Genomic_DNA"/>
</dbReference>
<reference evidence="2 3" key="1">
    <citation type="submission" date="2023-10" db="EMBL/GenBank/DDBJ databases">
        <title>Y20.</title>
        <authorList>
            <person name="Zhang G."/>
            <person name="Ding Y."/>
        </authorList>
    </citation>
    <scope>NUCLEOTIDE SEQUENCE [LARGE SCALE GENOMIC DNA]</scope>
    <source>
        <strain evidence="2 3">Y20</strain>
    </source>
</reference>
<feature type="transmembrane region" description="Helical" evidence="1">
    <location>
        <begin position="123"/>
        <end position="140"/>
    </location>
</feature>
<dbReference type="Proteomes" id="UP001329313">
    <property type="component" value="Chromosome"/>
</dbReference>
<feature type="transmembrane region" description="Helical" evidence="1">
    <location>
        <begin position="146"/>
        <end position="167"/>
    </location>
</feature>
<sequence>MTVRAVLSVLALAFAAYQAARGIIWTPEMPDRPWLLIAAISLYLVTTAVCVAVTPRTPPGEPRRAEPMPWWAAILALVVAGVVPTATGLALGDAGARTATYGTWYVGGLGALMVVVMVRRRTATAWIGAVLLSVGAMVWLGPLDALGQGLVGSIVWIGVAHLLVFLIDRAERDADQLAELQAVTSSWEAAQEGRERERRVQVQRALAVGGPILTRVIAMHGVLSDDERREAAIAEARLRDELRGPRLLDDAVRAEIDAARRRGAQVSVFDEGGLEGVTDDALRAIRQELADTLRGSTSNRIIIRTSPDAQIAVTVVGRLLVDESGDDAVDLWREIRHPGR</sequence>
<proteinExistence type="predicted"/>
<feature type="transmembrane region" description="Helical" evidence="1">
    <location>
        <begin position="32"/>
        <end position="54"/>
    </location>
</feature>
<evidence type="ECO:0000313" key="2">
    <source>
        <dbReference type="EMBL" id="WOQ68839.1"/>
    </source>
</evidence>
<gene>
    <name evidence="2" type="ORF">RYJ27_08965</name>
</gene>
<keyword evidence="1" id="KW-0472">Membrane</keyword>
<evidence type="ECO:0000256" key="1">
    <source>
        <dbReference type="SAM" id="Phobius"/>
    </source>
</evidence>
<evidence type="ECO:0000313" key="3">
    <source>
        <dbReference type="Proteomes" id="UP001329313"/>
    </source>
</evidence>
<feature type="transmembrane region" description="Helical" evidence="1">
    <location>
        <begin position="98"/>
        <end position="116"/>
    </location>
</feature>
<keyword evidence="1" id="KW-0812">Transmembrane</keyword>
<dbReference type="AlphaFoldDB" id="A0AAU0MFS9"/>
<protein>
    <submittedName>
        <fullName evidence="2">Uncharacterized protein</fullName>
    </submittedName>
</protein>
<accession>A0AAU0MFS9</accession>
<organism evidence="2 3">
    <name type="scientific">Microbacterium limosum</name>
    <dbReference type="NCBI Taxonomy" id="3079935"/>
    <lineage>
        <taxon>Bacteria</taxon>
        <taxon>Bacillati</taxon>
        <taxon>Actinomycetota</taxon>
        <taxon>Actinomycetes</taxon>
        <taxon>Micrococcales</taxon>
        <taxon>Microbacteriaceae</taxon>
        <taxon>Microbacterium</taxon>
    </lineage>
</organism>
<dbReference type="KEGG" id="mliy:RYJ27_08965"/>
<keyword evidence="1" id="KW-1133">Transmembrane helix</keyword>
<name>A0AAU0MFS9_9MICO</name>
<feature type="transmembrane region" description="Helical" evidence="1">
    <location>
        <begin position="70"/>
        <end position="92"/>
    </location>
</feature>
<dbReference type="RefSeq" id="WP_330169980.1">
    <property type="nucleotide sequence ID" value="NZ_CP137080.1"/>
</dbReference>